<protein>
    <submittedName>
        <fullName evidence="1">Uncharacterized protein</fullName>
    </submittedName>
</protein>
<dbReference type="AlphaFoldDB" id="F8N3S8"/>
<keyword evidence="2" id="KW-1185">Reference proteome</keyword>
<dbReference type="EMBL" id="GL891382">
    <property type="protein sequence ID" value="EGO51778.1"/>
    <property type="molecule type" value="Genomic_DNA"/>
</dbReference>
<evidence type="ECO:0000313" key="2">
    <source>
        <dbReference type="Proteomes" id="UP000008065"/>
    </source>
</evidence>
<proteinExistence type="predicted"/>
<name>F8N3S8_NEUT8</name>
<dbReference type="Proteomes" id="UP000008065">
    <property type="component" value="Unassembled WGS sequence"/>
</dbReference>
<dbReference type="HOGENOM" id="CLU_2996999_0_0_1"/>
<dbReference type="VEuPathDB" id="FungiDB:NEUTE1DRAFT_118533"/>
<sequence>MIVSTFTWLALAQPDVCVRLDLFNQCWNLNIGQKVLFGSLSVLKSTHAANTKPGVDFQGTTARINLRGI</sequence>
<evidence type="ECO:0000313" key="1">
    <source>
        <dbReference type="EMBL" id="EGO51778.1"/>
    </source>
</evidence>
<dbReference type="KEGG" id="nte:NEUTE1DRAFT118533"/>
<dbReference type="GeneID" id="20823585"/>
<gene>
    <name evidence="1" type="ORF">NEUTE1DRAFT_118533</name>
</gene>
<dbReference type="RefSeq" id="XP_009855421.1">
    <property type="nucleotide sequence ID" value="XM_009857119.1"/>
</dbReference>
<organism evidence="1 2">
    <name type="scientific">Neurospora tetrasperma (strain FGSC 2508 / ATCC MYA-4615 / P0657)</name>
    <dbReference type="NCBI Taxonomy" id="510951"/>
    <lineage>
        <taxon>Eukaryota</taxon>
        <taxon>Fungi</taxon>
        <taxon>Dikarya</taxon>
        <taxon>Ascomycota</taxon>
        <taxon>Pezizomycotina</taxon>
        <taxon>Sordariomycetes</taxon>
        <taxon>Sordariomycetidae</taxon>
        <taxon>Sordariales</taxon>
        <taxon>Sordariaceae</taxon>
        <taxon>Neurospora</taxon>
    </lineage>
</organism>
<accession>F8N3S8</accession>
<reference evidence="2" key="1">
    <citation type="journal article" date="2011" name="Genetics">
        <title>Massive changes in genome architecture accompany the transition to self-fertility in the filamentous fungus Neurospora tetrasperma.</title>
        <authorList>
            <person name="Ellison C.E."/>
            <person name="Stajich J.E."/>
            <person name="Jacobson D.J."/>
            <person name="Natvig D.O."/>
            <person name="Lapidus A."/>
            <person name="Foster B."/>
            <person name="Aerts A."/>
            <person name="Riley R."/>
            <person name="Lindquist E.A."/>
            <person name="Grigoriev I.V."/>
            <person name="Taylor J.W."/>
        </authorList>
    </citation>
    <scope>NUCLEOTIDE SEQUENCE [LARGE SCALE GENOMIC DNA]</scope>
    <source>
        <strain evidence="2">FGSC 2508 / P0657</strain>
    </source>
</reference>